<feature type="compositionally biased region" description="Polar residues" evidence="5">
    <location>
        <begin position="1"/>
        <end position="16"/>
    </location>
</feature>
<keyword evidence="2 6" id="KW-0812">Transmembrane</keyword>
<sequence>MITAQGNQPHPSSSQPVYGGTAGTYPHPHPQTRVRVPRPAGEGRRLLAVTVDLLLVISVPYLVMRGEDGRPLTALALLLGLSFANQVLLTYVVRASIGKLLTGIRVIRAADGRRPGFWRTIYRWLSGLCWLPLQPYYGLRAFFRGIGGGGPARGTVADNDDGELYHGDLAGLRYACRRDLHG</sequence>
<feature type="region of interest" description="Disordered" evidence="5">
    <location>
        <begin position="1"/>
        <end position="37"/>
    </location>
</feature>
<proteinExistence type="predicted"/>
<evidence type="ECO:0000256" key="6">
    <source>
        <dbReference type="SAM" id="Phobius"/>
    </source>
</evidence>
<feature type="transmembrane region" description="Helical" evidence="6">
    <location>
        <begin position="75"/>
        <end position="93"/>
    </location>
</feature>
<evidence type="ECO:0000259" key="7">
    <source>
        <dbReference type="Pfam" id="PF06271"/>
    </source>
</evidence>
<dbReference type="OrthoDB" id="3536214at2"/>
<dbReference type="Proteomes" id="UP000325211">
    <property type="component" value="Chromosome"/>
</dbReference>
<evidence type="ECO:0000256" key="2">
    <source>
        <dbReference type="ARBA" id="ARBA00022692"/>
    </source>
</evidence>
<dbReference type="Pfam" id="PF06271">
    <property type="entry name" value="RDD"/>
    <property type="match status" value="1"/>
</dbReference>
<evidence type="ECO:0000313" key="9">
    <source>
        <dbReference type="Proteomes" id="UP000325211"/>
    </source>
</evidence>
<name>A0A5P2CZN8_STRVZ</name>
<dbReference type="GO" id="GO:0016020">
    <property type="term" value="C:membrane"/>
    <property type="evidence" value="ECO:0007669"/>
    <property type="project" value="UniProtKB-SubCell"/>
</dbReference>
<dbReference type="EMBL" id="CP029190">
    <property type="protein sequence ID" value="QES46591.1"/>
    <property type="molecule type" value="Genomic_DNA"/>
</dbReference>
<keyword evidence="3 6" id="KW-1133">Transmembrane helix</keyword>
<dbReference type="AlphaFoldDB" id="A0A5P2CZN8"/>
<dbReference type="InterPro" id="IPR010432">
    <property type="entry name" value="RDD"/>
</dbReference>
<reference evidence="8 9" key="1">
    <citation type="submission" date="2018-05" db="EMBL/GenBank/DDBJ databases">
        <title>Streptomyces venezuelae.</title>
        <authorList>
            <person name="Kim W."/>
            <person name="Lee N."/>
            <person name="Cho B.-K."/>
        </authorList>
    </citation>
    <scope>NUCLEOTIDE SEQUENCE [LARGE SCALE GENOMIC DNA]</scope>
    <source>
        <strain evidence="8 9">ATCC 21782</strain>
    </source>
</reference>
<evidence type="ECO:0000313" key="8">
    <source>
        <dbReference type="EMBL" id="QES46591.1"/>
    </source>
</evidence>
<evidence type="ECO:0000256" key="3">
    <source>
        <dbReference type="ARBA" id="ARBA00022989"/>
    </source>
</evidence>
<feature type="transmembrane region" description="Helical" evidence="6">
    <location>
        <begin position="45"/>
        <end position="63"/>
    </location>
</feature>
<keyword evidence="4 6" id="KW-0472">Membrane</keyword>
<gene>
    <name evidence="8" type="ORF">DEJ50_00730</name>
</gene>
<accession>A0A5P2CZN8</accession>
<feature type="domain" description="RDD" evidence="7">
    <location>
        <begin position="40"/>
        <end position="127"/>
    </location>
</feature>
<organism evidence="8 9">
    <name type="scientific">Streptomyces venezuelae</name>
    <dbReference type="NCBI Taxonomy" id="54571"/>
    <lineage>
        <taxon>Bacteria</taxon>
        <taxon>Bacillati</taxon>
        <taxon>Actinomycetota</taxon>
        <taxon>Actinomycetes</taxon>
        <taxon>Kitasatosporales</taxon>
        <taxon>Streptomycetaceae</taxon>
        <taxon>Streptomyces</taxon>
    </lineage>
</organism>
<evidence type="ECO:0000256" key="5">
    <source>
        <dbReference type="SAM" id="MobiDB-lite"/>
    </source>
</evidence>
<evidence type="ECO:0000256" key="1">
    <source>
        <dbReference type="ARBA" id="ARBA00004141"/>
    </source>
</evidence>
<comment type="subcellular location">
    <subcellularLocation>
        <location evidence="1">Membrane</location>
        <topology evidence="1">Multi-pass membrane protein</topology>
    </subcellularLocation>
</comment>
<evidence type="ECO:0000256" key="4">
    <source>
        <dbReference type="ARBA" id="ARBA00023136"/>
    </source>
</evidence>
<protein>
    <recommendedName>
        <fullName evidence="7">RDD domain-containing protein</fullName>
    </recommendedName>
</protein>